<evidence type="ECO:0000313" key="12">
    <source>
        <dbReference type="Proteomes" id="UP000474676"/>
    </source>
</evidence>
<keyword evidence="8 10" id="KW-1133">Transmembrane helix</keyword>
<keyword evidence="12" id="KW-1185">Reference proteome</keyword>
<gene>
    <name evidence="11" type="ORF">FYJ64_00320</name>
</gene>
<keyword evidence="7" id="KW-0378">Hydrolase</keyword>
<evidence type="ECO:0000256" key="5">
    <source>
        <dbReference type="ARBA" id="ARBA00022670"/>
    </source>
</evidence>
<evidence type="ECO:0000313" key="11">
    <source>
        <dbReference type="EMBL" id="MST50773.1"/>
    </source>
</evidence>
<dbReference type="GO" id="GO:0006508">
    <property type="term" value="P:proteolysis"/>
    <property type="evidence" value="ECO:0007669"/>
    <property type="project" value="UniProtKB-KW"/>
</dbReference>
<name>A0A6L5Y2E7_9FIRM</name>
<evidence type="ECO:0000256" key="8">
    <source>
        <dbReference type="ARBA" id="ARBA00022989"/>
    </source>
</evidence>
<sequence>MNPGRKEPVLWRLCGMVSGIQMLTDTGDSAVPRQNGENFIDDDYFVCGAFSPIFLMIRIYRMDKIEREPGGLILKLFLFGAVAAIAAGGLESIFEGVLRAVFYKNSLAYRLALYFLVVGWTEEGVKHFALKRGSWNHPAFDYRFDAVVYSVAAALGFAAFENVGYVFAYGLNVALGRALTAIPGHCIFGIFMGYYYGTAKHFAVRGEPERARLYQRVSILMPVLMHGFYDFCATSGNGAASGIFLLYVILLDIVAFTRIHRYEKEDRRIEA</sequence>
<organism evidence="11 12">
    <name type="scientific">Hornefia butyriciproducens</name>
    <dbReference type="NCBI Taxonomy" id="2652293"/>
    <lineage>
        <taxon>Bacteria</taxon>
        <taxon>Bacillati</taxon>
        <taxon>Bacillota</taxon>
        <taxon>Clostridia</taxon>
        <taxon>Peptostreptococcales</taxon>
        <taxon>Anaerovoracaceae</taxon>
        <taxon>Hornefia</taxon>
    </lineage>
</organism>
<accession>A0A6L5Y2E7</accession>
<dbReference type="Proteomes" id="UP000474676">
    <property type="component" value="Unassembled WGS sequence"/>
</dbReference>
<dbReference type="RefSeq" id="WP_154573263.1">
    <property type="nucleotide sequence ID" value="NZ_VUMZ01000001.1"/>
</dbReference>
<dbReference type="AlphaFoldDB" id="A0A6L5Y2E7"/>
<dbReference type="Pfam" id="PF13367">
    <property type="entry name" value="PrsW-protease"/>
    <property type="match status" value="1"/>
</dbReference>
<dbReference type="PANTHER" id="PTHR36844:SF1">
    <property type="entry name" value="PROTEASE PRSW"/>
    <property type="match status" value="1"/>
</dbReference>
<evidence type="ECO:0000256" key="10">
    <source>
        <dbReference type="SAM" id="Phobius"/>
    </source>
</evidence>
<dbReference type="GeneID" id="303113753"/>
<comment type="similarity">
    <text evidence="2">Belongs to the protease PrsW family.</text>
</comment>
<keyword evidence="6 10" id="KW-0812">Transmembrane</keyword>
<evidence type="ECO:0000256" key="1">
    <source>
        <dbReference type="ARBA" id="ARBA00004651"/>
    </source>
</evidence>
<evidence type="ECO:0000256" key="7">
    <source>
        <dbReference type="ARBA" id="ARBA00022801"/>
    </source>
</evidence>
<comment type="caution">
    <text evidence="11">The sequence shown here is derived from an EMBL/GenBank/DDBJ whole genome shotgun (WGS) entry which is preliminary data.</text>
</comment>
<keyword evidence="11" id="KW-0482">Metalloprotease</keyword>
<dbReference type="GO" id="GO:0005886">
    <property type="term" value="C:plasma membrane"/>
    <property type="evidence" value="ECO:0007669"/>
    <property type="project" value="UniProtKB-SubCell"/>
</dbReference>
<evidence type="ECO:0000256" key="4">
    <source>
        <dbReference type="ARBA" id="ARBA00022475"/>
    </source>
</evidence>
<dbReference type="InterPro" id="IPR026898">
    <property type="entry name" value="PrsW"/>
</dbReference>
<feature type="transmembrane region" description="Helical" evidence="10">
    <location>
        <begin position="174"/>
        <end position="196"/>
    </location>
</feature>
<feature type="transmembrane region" description="Helical" evidence="10">
    <location>
        <begin position="242"/>
        <end position="259"/>
    </location>
</feature>
<protein>
    <recommendedName>
        <fullName evidence="3">Protease PrsW</fullName>
    </recommendedName>
</protein>
<keyword evidence="5 11" id="KW-0645">Protease</keyword>
<proteinExistence type="inferred from homology"/>
<evidence type="ECO:0000256" key="9">
    <source>
        <dbReference type="ARBA" id="ARBA00023136"/>
    </source>
</evidence>
<dbReference type="InterPro" id="IPR023596">
    <property type="entry name" value="Peptidase_PrsW_arch/bac"/>
</dbReference>
<reference evidence="11 12" key="1">
    <citation type="submission" date="2019-08" db="EMBL/GenBank/DDBJ databases">
        <title>In-depth cultivation of the pig gut microbiome towards novel bacterial diversity and tailored functional studies.</title>
        <authorList>
            <person name="Wylensek D."/>
            <person name="Hitch T.C.A."/>
            <person name="Clavel T."/>
        </authorList>
    </citation>
    <scope>NUCLEOTIDE SEQUENCE [LARGE SCALE GENOMIC DNA]</scope>
    <source>
        <strain evidence="11 12">WCA-MUC-591-APC-3H</strain>
    </source>
</reference>
<keyword evidence="4" id="KW-1003">Cell membrane</keyword>
<evidence type="ECO:0000256" key="3">
    <source>
        <dbReference type="ARBA" id="ARBA00018997"/>
    </source>
</evidence>
<feature type="transmembrane region" description="Helical" evidence="10">
    <location>
        <begin position="72"/>
        <end position="94"/>
    </location>
</feature>
<comment type="subcellular location">
    <subcellularLocation>
        <location evidence="1">Cell membrane</location>
        <topology evidence="1">Multi-pass membrane protein</topology>
    </subcellularLocation>
</comment>
<dbReference type="GO" id="GO:0008237">
    <property type="term" value="F:metallopeptidase activity"/>
    <property type="evidence" value="ECO:0007669"/>
    <property type="project" value="UniProtKB-KW"/>
</dbReference>
<evidence type="ECO:0000256" key="6">
    <source>
        <dbReference type="ARBA" id="ARBA00022692"/>
    </source>
</evidence>
<evidence type="ECO:0000256" key="2">
    <source>
        <dbReference type="ARBA" id="ARBA00009165"/>
    </source>
</evidence>
<dbReference type="PIRSF" id="PIRSF016933">
    <property type="entry name" value="PrsW"/>
    <property type="match status" value="1"/>
</dbReference>
<dbReference type="PANTHER" id="PTHR36844">
    <property type="entry name" value="PROTEASE PRSW"/>
    <property type="match status" value="1"/>
</dbReference>
<feature type="transmembrane region" description="Helical" evidence="10">
    <location>
        <begin position="146"/>
        <end position="168"/>
    </location>
</feature>
<keyword evidence="9 10" id="KW-0472">Membrane</keyword>
<dbReference type="EMBL" id="VUMZ01000001">
    <property type="protein sequence ID" value="MST50773.1"/>
    <property type="molecule type" value="Genomic_DNA"/>
</dbReference>